<comment type="caution">
    <text evidence="4">The sequence shown here is derived from an EMBL/GenBank/DDBJ whole genome shotgun (WGS) entry which is preliminary data.</text>
</comment>
<dbReference type="EMBL" id="JQBY01000005">
    <property type="protein sequence ID" value="KRN82966.1"/>
    <property type="molecule type" value="Genomic_DNA"/>
</dbReference>
<keyword evidence="2" id="KW-0472">Membrane</keyword>
<dbReference type="Pfam" id="PF13457">
    <property type="entry name" value="GW"/>
    <property type="match status" value="2"/>
</dbReference>
<dbReference type="InterPro" id="IPR038200">
    <property type="entry name" value="GW_dom_sf"/>
</dbReference>
<dbReference type="STRING" id="319653.SAMN04487973_101171"/>
<dbReference type="PATRIC" id="fig|319653.3.peg.1701"/>
<feature type="domain" description="GW" evidence="3">
    <location>
        <begin position="147"/>
        <end position="221"/>
    </location>
</feature>
<dbReference type="InterPro" id="IPR025987">
    <property type="entry name" value="GW_dom"/>
</dbReference>
<name>A0A0R2K529_9LACO</name>
<dbReference type="SUPFAM" id="SSF82057">
    <property type="entry name" value="Prokaryotic SH3-related domain"/>
    <property type="match status" value="2"/>
</dbReference>
<evidence type="ECO:0000256" key="1">
    <source>
        <dbReference type="ARBA" id="ARBA00022729"/>
    </source>
</evidence>
<sequence length="306" mass="34652">MISKLYRNMEEFIVRKKLRVKKLMVTVMAGISMLGVGVVAGNLSSYEVNQPVIAHADSYPTIHAKVLVGNKMRDITFGSWGASPVPNSKGVVTRNSNLKGFVNSPNISGYKPNVGWVNFYYTTSTKTTKLLNKLYYTKIKGVAVTYKTQKLTKQVKLAPGHDFYNHIPGSKYTAKRLHYGRTYAGKTITIDEQGIKKGMKTPYYRCYYKGKEIGWIYYSAVVNSVKYTKIKKTATVISNPKNDFYNHVTSSIYATKRLHYGKTYKNKKVTINDKAVRVGTKTPYYRCYINGKEIGWIYGGALKNIK</sequence>
<feature type="transmembrane region" description="Helical" evidence="2">
    <location>
        <begin position="23"/>
        <end position="43"/>
    </location>
</feature>
<feature type="domain" description="GW" evidence="3">
    <location>
        <begin position="228"/>
        <end position="302"/>
    </location>
</feature>
<dbReference type="AlphaFoldDB" id="A0A0R2K529"/>
<organism evidence="4 5">
    <name type="scientific">Pediococcus ethanolidurans</name>
    <dbReference type="NCBI Taxonomy" id="319653"/>
    <lineage>
        <taxon>Bacteria</taxon>
        <taxon>Bacillati</taxon>
        <taxon>Bacillota</taxon>
        <taxon>Bacilli</taxon>
        <taxon>Lactobacillales</taxon>
        <taxon>Lactobacillaceae</taxon>
        <taxon>Pediococcus</taxon>
    </lineage>
</organism>
<dbReference type="Proteomes" id="UP000051749">
    <property type="component" value="Unassembled WGS sequence"/>
</dbReference>
<gene>
    <name evidence="4" type="ORF">IV87_GL001673</name>
</gene>
<keyword evidence="1" id="KW-0732">Signal</keyword>
<keyword evidence="2" id="KW-0812">Transmembrane</keyword>
<reference evidence="4 5" key="1">
    <citation type="journal article" date="2015" name="Genome Announc.">
        <title>Expanding the biotechnology potential of lactobacilli through comparative genomics of 213 strains and associated genera.</title>
        <authorList>
            <person name="Sun Z."/>
            <person name="Harris H.M."/>
            <person name="McCann A."/>
            <person name="Guo C."/>
            <person name="Argimon S."/>
            <person name="Zhang W."/>
            <person name="Yang X."/>
            <person name="Jeffery I.B."/>
            <person name="Cooney J.C."/>
            <person name="Kagawa T.F."/>
            <person name="Liu W."/>
            <person name="Song Y."/>
            <person name="Salvetti E."/>
            <person name="Wrobel A."/>
            <person name="Rasinkangas P."/>
            <person name="Parkhill J."/>
            <person name="Rea M.C."/>
            <person name="O'Sullivan O."/>
            <person name="Ritari J."/>
            <person name="Douillard F.P."/>
            <person name="Paul Ross R."/>
            <person name="Yang R."/>
            <person name="Briner A.E."/>
            <person name="Felis G.E."/>
            <person name="de Vos W.M."/>
            <person name="Barrangou R."/>
            <person name="Klaenhammer T.R."/>
            <person name="Caufield P.W."/>
            <person name="Cui Y."/>
            <person name="Zhang H."/>
            <person name="O'Toole P.W."/>
        </authorList>
    </citation>
    <scope>NUCLEOTIDE SEQUENCE [LARGE SCALE GENOMIC DNA]</scope>
    <source>
        <strain evidence="4 5">DSM 22301</strain>
    </source>
</reference>
<evidence type="ECO:0000313" key="5">
    <source>
        <dbReference type="Proteomes" id="UP000051749"/>
    </source>
</evidence>
<proteinExistence type="predicted"/>
<dbReference type="OrthoDB" id="2249737at2"/>
<protein>
    <recommendedName>
        <fullName evidence="3">GW domain-containing protein</fullName>
    </recommendedName>
</protein>
<evidence type="ECO:0000313" key="4">
    <source>
        <dbReference type="EMBL" id="KRN82966.1"/>
    </source>
</evidence>
<dbReference type="Gene3D" id="2.30.30.170">
    <property type="match status" value="2"/>
</dbReference>
<accession>A0A0R2K529</accession>
<keyword evidence="2" id="KW-1133">Transmembrane helix</keyword>
<evidence type="ECO:0000259" key="3">
    <source>
        <dbReference type="Pfam" id="PF13457"/>
    </source>
</evidence>
<evidence type="ECO:0000256" key="2">
    <source>
        <dbReference type="SAM" id="Phobius"/>
    </source>
</evidence>